<dbReference type="EC" id="1.2.4.1" evidence="3"/>
<feature type="domain" description="Dehydrogenase E1 component" evidence="10">
    <location>
        <begin position="54"/>
        <end position="313"/>
    </location>
</feature>
<comment type="cofactor">
    <cofactor evidence="1">
        <name>thiamine diphosphate</name>
        <dbReference type="ChEBI" id="CHEBI:58937"/>
    </cofactor>
</comment>
<keyword evidence="9" id="KW-0812">Transmembrane</keyword>
<evidence type="ECO:0000256" key="4">
    <source>
        <dbReference type="ARBA" id="ARBA00022980"/>
    </source>
</evidence>
<dbReference type="VEuPathDB" id="TriTrypDB:LdBPK_181370.1"/>
<feature type="region of interest" description="Disordered" evidence="8">
    <location>
        <begin position="798"/>
        <end position="821"/>
    </location>
</feature>
<dbReference type="PRINTS" id="PR01250">
    <property type="entry name" value="RIBOSOMALL34"/>
</dbReference>
<dbReference type="Pfam" id="PF01199">
    <property type="entry name" value="Ribosomal_L34e"/>
    <property type="match status" value="1"/>
</dbReference>
<evidence type="ECO:0000256" key="2">
    <source>
        <dbReference type="ARBA" id="ARBA00009875"/>
    </source>
</evidence>
<dbReference type="InterPro" id="IPR001017">
    <property type="entry name" value="DH_E1"/>
</dbReference>
<name>A0A504Y865_LEIDO</name>
<evidence type="ECO:0000256" key="8">
    <source>
        <dbReference type="SAM" id="MobiDB-lite"/>
    </source>
</evidence>
<dbReference type="EMBL" id="RHLD01000027">
    <property type="protein sequence ID" value="TPP55218.1"/>
    <property type="molecule type" value="Genomic_DNA"/>
</dbReference>
<dbReference type="Gene3D" id="3.40.50.970">
    <property type="match status" value="1"/>
</dbReference>
<dbReference type="GO" id="GO:0003735">
    <property type="term" value="F:structural constituent of ribosome"/>
    <property type="evidence" value="ECO:0007669"/>
    <property type="project" value="InterPro"/>
</dbReference>
<proteinExistence type="inferred from homology"/>
<dbReference type="AlphaFoldDB" id="A0A504Y865"/>
<dbReference type="Gene3D" id="6.20.370.70">
    <property type="match status" value="1"/>
</dbReference>
<keyword evidence="9" id="KW-0472">Membrane</keyword>
<dbReference type="VEuPathDB" id="TriTrypDB:LdCL_180019000"/>
<evidence type="ECO:0000313" key="12">
    <source>
        <dbReference type="Proteomes" id="UP000318821"/>
    </source>
</evidence>
<organism evidence="11 12">
    <name type="scientific">Leishmania donovani</name>
    <dbReference type="NCBI Taxonomy" id="5661"/>
    <lineage>
        <taxon>Eukaryota</taxon>
        <taxon>Discoba</taxon>
        <taxon>Euglenozoa</taxon>
        <taxon>Kinetoplastea</taxon>
        <taxon>Metakinetoplastina</taxon>
        <taxon>Trypanosomatida</taxon>
        <taxon>Trypanosomatidae</taxon>
        <taxon>Leishmaniinae</taxon>
        <taxon>Leishmania</taxon>
    </lineage>
</organism>
<keyword evidence="9" id="KW-1133">Transmembrane helix</keyword>
<evidence type="ECO:0000313" key="11">
    <source>
        <dbReference type="EMBL" id="TPP55218.1"/>
    </source>
</evidence>
<dbReference type="VEuPathDB" id="TriTrypDB:LDHU3_18.1750"/>
<evidence type="ECO:0000259" key="10">
    <source>
        <dbReference type="Pfam" id="PF00676"/>
    </source>
</evidence>
<dbReference type="GO" id="GO:0006412">
    <property type="term" value="P:translation"/>
    <property type="evidence" value="ECO:0007669"/>
    <property type="project" value="InterPro"/>
</dbReference>
<dbReference type="InterPro" id="IPR008195">
    <property type="entry name" value="Ribosomal_eL34"/>
</dbReference>
<dbReference type="VEuPathDB" id="TriTrypDB:LdCL_180018900"/>
<dbReference type="PANTHER" id="PTHR11516">
    <property type="entry name" value="PYRUVATE DEHYDROGENASE E1 COMPONENT, ALPHA SUBUNIT BACTERIAL AND ORGANELLAR"/>
    <property type="match status" value="1"/>
</dbReference>
<dbReference type="PANTHER" id="PTHR11516:SF60">
    <property type="entry name" value="PYRUVATE DEHYDROGENASE E1 COMPONENT SUBUNIT ALPHA"/>
    <property type="match status" value="1"/>
</dbReference>
<dbReference type="GO" id="GO:0004739">
    <property type="term" value="F:pyruvate dehydrogenase (acetyl-transferring) activity"/>
    <property type="evidence" value="ECO:0007669"/>
    <property type="project" value="UniProtKB-EC"/>
</dbReference>
<dbReference type="VEuPathDB" id="TriTrypDB:LdBPK_363930.1"/>
<keyword evidence="7" id="KW-0687">Ribonucleoprotein</keyword>
<sequence length="821" mass="92881">MFKCATRCLLDTKTVPLKPQRPFKLHTAGRTDMAPLPTQAAYDAEQLKKSLALMFRIRRMESLCDQSYKLKKIRGFCHLYIGQEAIPAGMENVLTFEDPIVTGYRDHGWYISRGGKPEDVFAEMFGRQGGCSKGKGGSMHMYKVGNGFYGGNGIVGAQVSIGAGLAWRFAMENRDSPKHVAVTFYGDGAANQGQIYESMNIAALQRLPVIFAVENNHFGMGTSAARGSYQAEFYRRGDYIPGIKVDGMDVLAVQEGTRYARDHCMSGKGPIVMELDCYRYMGHSMSDPDNQYRTKSDIQHVKQERDCIRKMRESGVATAATGAAWPSCGTIVFPSFPSCRSFCSSAAASGVECHLLSSSHCSPSYSRSAPAALLVSRRYQRSTSARPHTSTWQDKTRRFEKYQKDQQDEAIRAAQRRAKYAAGAGASADTSVSSTTLFAKSSSATGPLTKPPGGFWSFIKGGREGRKKQPMNPLMYLDKWNEKSKYDPEARAAERLLAAINGLNKRNSRRRESMTVQLSDEQRQEIVNRYASTRWYARLYAPFRGMTERRVRWGIRICNVVLLVLVSCLIVVIVVSYFKEMDAVAHLSPEDQRDYAYMVRGMRYSDIYKLGAEVLKKEDPLEALPPAVRLHMVIEACRQRKWHELDWDVELRRMHPASPLEDDRVLDVREVRHGSAESAEERERFQKRFEKRDNLIFLPYRRRMHYATRGNRMKMVRTPGNKLVMQKRAKRSQGIHTPWVLGHKRLGGTKALRHIDARLASRHEKSVSRAYGGVLSHDQVRDRVVRAFLVEEQRITVSKKKAPAKKATTTRQPVGSKLVKK</sequence>
<dbReference type="InterPro" id="IPR038562">
    <property type="entry name" value="Ribosomal_eL34_C_sf"/>
</dbReference>
<dbReference type="FunFam" id="3.40.50.970:FF:000013">
    <property type="entry name" value="Pyruvate dehydrogenase E1 component subunit alpha"/>
    <property type="match status" value="1"/>
</dbReference>
<dbReference type="CDD" id="cd02000">
    <property type="entry name" value="TPP_E1_PDC_ADC_BCADC"/>
    <property type="match status" value="1"/>
</dbReference>
<dbReference type="VEuPathDB" id="TriTrypDB:LDHU3_36.5270"/>
<comment type="caution">
    <text evidence="11">The sequence shown here is derived from an EMBL/GenBank/DDBJ whole genome shotgun (WGS) entry which is preliminary data.</text>
</comment>
<keyword evidence="4" id="KW-0689">Ribosomal protein</keyword>
<dbReference type="GO" id="GO:0005840">
    <property type="term" value="C:ribosome"/>
    <property type="evidence" value="ECO:0007669"/>
    <property type="project" value="UniProtKB-KW"/>
</dbReference>
<gene>
    <name evidence="11" type="ORF">CGC20_39095</name>
</gene>
<dbReference type="VEuPathDB" id="TriTrypDB:LDHU3_18.1730"/>
<feature type="compositionally biased region" description="Polar residues" evidence="8">
    <location>
        <begin position="381"/>
        <end position="393"/>
    </location>
</feature>
<evidence type="ECO:0000256" key="7">
    <source>
        <dbReference type="ARBA" id="ARBA00023274"/>
    </source>
</evidence>
<evidence type="ECO:0000256" key="9">
    <source>
        <dbReference type="SAM" id="Phobius"/>
    </source>
</evidence>
<evidence type="ECO:0000256" key="1">
    <source>
        <dbReference type="ARBA" id="ARBA00001964"/>
    </source>
</evidence>
<dbReference type="VEuPathDB" id="TriTrypDB:LdCL_360046300"/>
<dbReference type="VEuPathDB" id="TriTrypDB:LdBPK_181360.1"/>
<protein>
    <recommendedName>
        <fullName evidence="3">pyruvate dehydrogenase (acetyl-transferring)</fullName>
        <ecNumber evidence="3">1.2.4.1</ecNumber>
    </recommendedName>
</protein>
<dbReference type="Gene3D" id="6.20.340.10">
    <property type="match status" value="1"/>
</dbReference>
<evidence type="ECO:0000256" key="6">
    <source>
        <dbReference type="ARBA" id="ARBA00023052"/>
    </source>
</evidence>
<dbReference type="InterPro" id="IPR029061">
    <property type="entry name" value="THDP-binding"/>
</dbReference>
<dbReference type="Proteomes" id="UP000318821">
    <property type="component" value="Unassembled WGS sequence"/>
</dbReference>
<keyword evidence="6" id="KW-0786">Thiamine pyrophosphate</keyword>
<dbReference type="GO" id="GO:1990904">
    <property type="term" value="C:ribonucleoprotein complex"/>
    <property type="evidence" value="ECO:0007669"/>
    <property type="project" value="UniProtKB-KW"/>
</dbReference>
<feature type="region of interest" description="Disordered" evidence="8">
    <location>
        <begin position="378"/>
        <end position="398"/>
    </location>
</feature>
<evidence type="ECO:0000256" key="5">
    <source>
        <dbReference type="ARBA" id="ARBA00023002"/>
    </source>
</evidence>
<evidence type="ECO:0000256" key="3">
    <source>
        <dbReference type="ARBA" id="ARBA00012281"/>
    </source>
</evidence>
<accession>A0A504Y865</accession>
<keyword evidence="5" id="KW-0560">Oxidoreductase</keyword>
<dbReference type="InterPro" id="IPR050642">
    <property type="entry name" value="PDH_E1_Alpha_Subunit"/>
</dbReference>
<feature type="transmembrane region" description="Helical" evidence="9">
    <location>
        <begin position="553"/>
        <end position="578"/>
    </location>
</feature>
<dbReference type="Pfam" id="PF00676">
    <property type="entry name" value="E1_dh"/>
    <property type="match status" value="1"/>
</dbReference>
<reference evidence="12" key="1">
    <citation type="submission" date="2019-02" db="EMBL/GenBank/DDBJ databases">
        <title>FDA dAtabase for Regulatory Grade micrObial Sequences (FDA-ARGOS): Supporting development and validation of Infectious Disease Dx tests.</title>
        <authorList>
            <person name="Duncan R."/>
            <person name="Fisher C."/>
            <person name="Tallon L."/>
            <person name="Sadzewicz L."/>
            <person name="Sengamalay N."/>
            <person name="Ott S."/>
            <person name="Godinez A."/>
            <person name="Nagaraj S."/>
            <person name="Vavikolanu K."/>
            <person name="Vyas G."/>
            <person name="Nadendla S."/>
            <person name="Aluvathingal J."/>
            <person name="Sichtig H."/>
        </authorList>
    </citation>
    <scope>NUCLEOTIDE SEQUENCE [LARGE SCALE GENOMIC DNA]</scope>
    <source>
        <strain evidence="12">FDAARGOS_360</strain>
    </source>
</reference>
<dbReference type="SUPFAM" id="SSF52518">
    <property type="entry name" value="Thiamin diphosphate-binding fold (THDP-binding)"/>
    <property type="match status" value="1"/>
</dbReference>
<comment type="similarity">
    <text evidence="2">Belongs to the eukaryotic ribosomal protein eL34 family.</text>
</comment>
<dbReference type="GO" id="GO:0006086">
    <property type="term" value="P:pyruvate decarboxylation to acetyl-CoA"/>
    <property type="evidence" value="ECO:0007669"/>
    <property type="project" value="TreeGrafter"/>
</dbReference>